<dbReference type="SUPFAM" id="SSF46565">
    <property type="entry name" value="Chaperone J-domain"/>
    <property type="match status" value="1"/>
</dbReference>
<dbReference type="InterPro" id="IPR043183">
    <property type="entry name" value="DNJB2/6-like"/>
</dbReference>
<protein>
    <submittedName>
        <fullName evidence="2">DnaJ homolog subfamily B member 7</fullName>
    </submittedName>
</protein>
<sequence length="159" mass="18214">EAEQRFREVAEAYEVLSNADRRRQYDAGQMDGGQGGFGGFDFPDFGNFGFDFTDPKDLFKEMFGSEDPFADFHKFFDDVQFEEFGMGGETKGDSMAQLEQALSKFYVSVGQPEKASVEQIRSVLQMEKWKGREQKMFSSLQKKYAEAQYQSHLAELKKA</sequence>
<evidence type="ECO:0000313" key="2">
    <source>
        <dbReference type="EMBL" id="CAK9093411.1"/>
    </source>
</evidence>
<dbReference type="PROSITE" id="PS00636">
    <property type="entry name" value="DNAJ_1"/>
    <property type="match status" value="1"/>
</dbReference>
<reference evidence="2 3" key="1">
    <citation type="submission" date="2024-02" db="EMBL/GenBank/DDBJ databases">
        <authorList>
            <person name="Chen Y."/>
            <person name="Shah S."/>
            <person name="Dougan E. K."/>
            <person name="Thang M."/>
            <person name="Chan C."/>
        </authorList>
    </citation>
    <scope>NUCLEOTIDE SEQUENCE [LARGE SCALE GENOMIC DNA]</scope>
</reference>
<feature type="non-terminal residue" evidence="2">
    <location>
        <position position="1"/>
    </location>
</feature>
<dbReference type="InterPro" id="IPR036869">
    <property type="entry name" value="J_dom_sf"/>
</dbReference>
<dbReference type="Gene3D" id="1.10.287.110">
    <property type="entry name" value="DnaJ domain"/>
    <property type="match status" value="1"/>
</dbReference>
<dbReference type="InterPro" id="IPR001623">
    <property type="entry name" value="DnaJ_domain"/>
</dbReference>
<dbReference type="Proteomes" id="UP001642464">
    <property type="component" value="Unassembled WGS sequence"/>
</dbReference>
<evidence type="ECO:0000313" key="3">
    <source>
        <dbReference type="Proteomes" id="UP001642464"/>
    </source>
</evidence>
<name>A0ABP0R219_9DINO</name>
<dbReference type="PANTHER" id="PTHR45168:SF3">
    <property type="entry name" value="DNAJ HEAT SHOCK PROTEIN FAMILY (HSP40) MEMBER B2"/>
    <property type="match status" value="1"/>
</dbReference>
<dbReference type="PRINTS" id="PR00625">
    <property type="entry name" value="JDOMAIN"/>
</dbReference>
<keyword evidence="3" id="KW-1185">Reference proteome</keyword>
<proteinExistence type="predicted"/>
<feature type="domain" description="J" evidence="1">
    <location>
        <begin position="1"/>
        <end position="26"/>
    </location>
</feature>
<gene>
    <name evidence="2" type="ORF">SCF082_LOCUS43942</name>
</gene>
<organism evidence="2 3">
    <name type="scientific">Durusdinium trenchii</name>
    <dbReference type="NCBI Taxonomy" id="1381693"/>
    <lineage>
        <taxon>Eukaryota</taxon>
        <taxon>Sar</taxon>
        <taxon>Alveolata</taxon>
        <taxon>Dinophyceae</taxon>
        <taxon>Suessiales</taxon>
        <taxon>Symbiodiniaceae</taxon>
        <taxon>Durusdinium</taxon>
    </lineage>
</organism>
<dbReference type="InterPro" id="IPR018253">
    <property type="entry name" value="DnaJ_domain_CS"/>
</dbReference>
<evidence type="ECO:0000259" key="1">
    <source>
        <dbReference type="Pfam" id="PF00226"/>
    </source>
</evidence>
<dbReference type="Pfam" id="PF00226">
    <property type="entry name" value="DnaJ"/>
    <property type="match status" value="1"/>
</dbReference>
<accession>A0ABP0R219</accession>
<dbReference type="PANTHER" id="PTHR45168">
    <property type="entry name" value="DNAJ HOMOLOG SUBFAMILY B MEMBER 2"/>
    <property type="match status" value="1"/>
</dbReference>
<dbReference type="EMBL" id="CAXAMM010040462">
    <property type="protein sequence ID" value="CAK9093411.1"/>
    <property type="molecule type" value="Genomic_DNA"/>
</dbReference>
<comment type="caution">
    <text evidence="2">The sequence shown here is derived from an EMBL/GenBank/DDBJ whole genome shotgun (WGS) entry which is preliminary data.</text>
</comment>